<dbReference type="InterPro" id="IPR023674">
    <property type="entry name" value="Ribosomal_uL1-like"/>
</dbReference>
<dbReference type="EMBL" id="JAHMUF010000019">
    <property type="protein sequence ID" value="KAG7192284.1"/>
    <property type="molecule type" value="Genomic_DNA"/>
</dbReference>
<dbReference type="AlphaFoldDB" id="A0A9P8AHL7"/>
<dbReference type="Proteomes" id="UP000790833">
    <property type="component" value="Unassembled WGS sequence"/>
</dbReference>
<evidence type="ECO:0000313" key="2">
    <source>
        <dbReference type="Proteomes" id="UP000790833"/>
    </source>
</evidence>
<dbReference type="RefSeq" id="XP_043047834.1">
    <property type="nucleotide sequence ID" value="XM_043192779.1"/>
</dbReference>
<dbReference type="Pfam" id="PF00687">
    <property type="entry name" value="Ribosomal_L1"/>
    <property type="match status" value="1"/>
</dbReference>
<dbReference type="SUPFAM" id="SSF56808">
    <property type="entry name" value="Ribosomal protein L1"/>
    <property type="match status" value="1"/>
</dbReference>
<comment type="caution">
    <text evidence="1">The sequence shown here is derived from an EMBL/GenBank/DDBJ whole genome shotgun (WGS) entry which is preliminary data.</text>
</comment>
<dbReference type="Gene3D" id="3.40.50.790">
    <property type="match status" value="1"/>
</dbReference>
<protein>
    <recommendedName>
        <fullName evidence="3">Ribosome biogenesis protein UTP30</fullName>
    </recommendedName>
</protein>
<evidence type="ECO:0008006" key="3">
    <source>
        <dbReference type="Google" id="ProtNLM"/>
    </source>
</evidence>
<name>A0A9P8AHL7_9ASCO</name>
<proteinExistence type="predicted"/>
<gene>
    <name evidence="1" type="ORF">KQ657_002003</name>
</gene>
<dbReference type="InterPro" id="IPR016095">
    <property type="entry name" value="Ribosomal_uL1_3-a/b-sand"/>
</dbReference>
<dbReference type="CDD" id="cd00403">
    <property type="entry name" value="Ribosomal_L1"/>
    <property type="match status" value="1"/>
</dbReference>
<evidence type="ECO:0000313" key="1">
    <source>
        <dbReference type="EMBL" id="KAG7192284.1"/>
    </source>
</evidence>
<accession>A0A9P8AHL7</accession>
<dbReference type="GeneID" id="66115377"/>
<dbReference type="InterPro" id="IPR028364">
    <property type="entry name" value="Ribosomal_uL1/biogenesis"/>
</dbReference>
<keyword evidence="2" id="KW-1185">Reference proteome</keyword>
<reference evidence="1" key="1">
    <citation type="submission" date="2021-03" db="EMBL/GenBank/DDBJ databases">
        <authorList>
            <person name="Palmer J.M."/>
        </authorList>
    </citation>
    <scope>NUCLEOTIDE SEQUENCE</scope>
    <source>
        <strain evidence="1">ARV_011</strain>
    </source>
</reference>
<organism evidence="1 2">
    <name type="scientific">Scheffersomyces spartinae</name>
    <dbReference type="NCBI Taxonomy" id="45513"/>
    <lineage>
        <taxon>Eukaryota</taxon>
        <taxon>Fungi</taxon>
        <taxon>Dikarya</taxon>
        <taxon>Ascomycota</taxon>
        <taxon>Saccharomycotina</taxon>
        <taxon>Pichiomycetes</taxon>
        <taxon>Debaryomycetaceae</taxon>
        <taxon>Scheffersomyces</taxon>
    </lineage>
</organism>
<dbReference type="OrthoDB" id="10251727at2759"/>
<sequence length="281" mass="32094">MSFALNEDCQKKGIRSIRALIEHASSESANVSEPIFVIINSRTPLTRKKEYIPRIIKLSHKLDKLSNKSVLLVTKDPSTPYRHALTEKGSPTEDTFDQIYTLTKLKNLSKDPKKLTKCFKEFDLVVADNRVHKFLPDILGGQFYIKNKKLPFMVQMAKPDPNAKLTRASNNKLKDDRCEPKYIQQQMKVIAENTFFHLTSKGTCMSIKVGYTSWKPQQVMENINDVLLYLTDTKYAPVGGQLKENNIHSVNVKTSESISLPVMEVVDLGLKEEEYDSDFDF</sequence>